<dbReference type="AlphaFoldDB" id="A0A1R1Y9J4"/>
<name>A0A1R1Y9J4_9FUNG</name>
<organism evidence="1 2">
    <name type="scientific">Smittium culicis</name>
    <dbReference type="NCBI Taxonomy" id="133412"/>
    <lineage>
        <taxon>Eukaryota</taxon>
        <taxon>Fungi</taxon>
        <taxon>Fungi incertae sedis</taxon>
        <taxon>Zoopagomycota</taxon>
        <taxon>Kickxellomycotina</taxon>
        <taxon>Harpellomycetes</taxon>
        <taxon>Harpellales</taxon>
        <taxon>Legeriomycetaceae</taxon>
        <taxon>Smittium</taxon>
    </lineage>
</organism>
<evidence type="ECO:0000313" key="1">
    <source>
        <dbReference type="EMBL" id="OMJ23540.1"/>
    </source>
</evidence>
<comment type="caution">
    <text evidence="1">The sequence shown here is derived from an EMBL/GenBank/DDBJ whole genome shotgun (WGS) entry which is preliminary data.</text>
</comment>
<sequence>MHTYLAKVRFLNTLSLIQSGNVTVIDENNEETIFGSEKDSQLKSKLIINDSYFWIRIASSREMVGHLI</sequence>
<protein>
    <submittedName>
        <fullName evidence="1">Uncharacterized protein</fullName>
    </submittedName>
</protein>
<gene>
    <name evidence="1" type="ORF">AYI70_g2206</name>
</gene>
<keyword evidence="2" id="KW-1185">Reference proteome</keyword>
<dbReference type="EMBL" id="LSSN01000525">
    <property type="protein sequence ID" value="OMJ23540.1"/>
    <property type="molecule type" value="Genomic_DNA"/>
</dbReference>
<dbReference type="Proteomes" id="UP000187283">
    <property type="component" value="Unassembled WGS sequence"/>
</dbReference>
<evidence type="ECO:0000313" key="2">
    <source>
        <dbReference type="Proteomes" id="UP000187283"/>
    </source>
</evidence>
<reference evidence="1 2" key="1">
    <citation type="submission" date="2017-01" db="EMBL/GenBank/DDBJ databases">
        <authorList>
            <person name="Mah S.A."/>
            <person name="Swanson W.J."/>
            <person name="Moy G.W."/>
            <person name="Vacquier V.D."/>
        </authorList>
    </citation>
    <scope>NUCLEOTIDE SEQUENCE [LARGE SCALE GENOMIC DNA]</scope>
    <source>
        <strain evidence="1 2">GSMNP</strain>
    </source>
</reference>
<proteinExistence type="predicted"/>
<accession>A0A1R1Y9J4</accession>